<dbReference type="InterPro" id="IPR049945">
    <property type="entry name" value="AAA_22"/>
</dbReference>
<comment type="caution">
    <text evidence="3">The sequence shown here is derived from an EMBL/GenBank/DDBJ whole genome shotgun (WGS) entry which is preliminary data.</text>
</comment>
<dbReference type="CDD" id="cd00009">
    <property type="entry name" value="AAA"/>
    <property type="match status" value="1"/>
</dbReference>
<dbReference type="Gene3D" id="3.40.50.300">
    <property type="entry name" value="P-loop containing nucleotide triphosphate hydrolases"/>
    <property type="match status" value="1"/>
</dbReference>
<name>A0ABV6RK43_9GAMM</name>
<accession>A0ABV6RK43</accession>
<organism evidence="3 4">
    <name type="scientific">Lysobacter korlensis</name>
    <dbReference type="NCBI Taxonomy" id="553636"/>
    <lineage>
        <taxon>Bacteria</taxon>
        <taxon>Pseudomonadati</taxon>
        <taxon>Pseudomonadota</taxon>
        <taxon>Gammaproteobacteria</taxon>
        <taxon>Lysobacterales</taxon>
        <taxon>Lysobacteraceae</taxon>
        <taxon>Lysobacter</taxon>
    </lineage>
</organism>
<dbReference type="Proteomes" id="UP001589896">
    <property type="component" value="Unassembled WGS sequence"/>
</dbReference>
<reference evidence="3 4" key="1">
    <citation type="submission" date="2024-09" db="EMBL/GenBank/DDBJ databases">
        <authorList>
            <person name="Sun Q."/>
            <person name="Mori K."/>
        </authorList>
    </citation>
    <scope>NUCLEOTIDE SEQUENCE [LARGE SCALE GENOMIC DNA]</scope>
    <source>
        <strain evidence="3 4">KCTC 23076</strain>
    </source>
</reference>
<dbReference type="Gene3D" id="3.90.70.10">
    <property type="entry name" value="Cysteine proteinases"/>
    <property type="match status" value="1"/>
</dbReference>
<feature type="region of interest" description="Disordered" evidence="1">
    <location>
        <begin position="317"/>
        <end position="351"/>
    </location>
</feature>
<keyword evidence="4" id="KW-1185">Reference proteome</keyword>
<dbReference type="InterPro" id="IPR052026">
    <property type="entry name" value="ExeA_AAA_ATPase_DNA-bind"/>
</dbReference>
<feature type="region of interest" description="Disordered" evidence="1">
    <location>
        <begin position="523"/>
        <end position="547"/>
    </location>
</feature>
<dbReference type="InterPro" id="IPR036366">
    <property type="entry name" value="PGBDSf"/>
</dbReference>
<dbReference type="RefSeq" id="WP_386665732.1">
    <property type="nucleotide sequence ID" value="NZ_JBHLTG010000001.1"/>
</dbReference>
<evidence type="ECO:0000313" key="3">
    <source>
        <dbReference type="EMBL" id="MFC0677357.1"/>
    </source>
</evidence>
<dbReference type="InterPro" id="IPR002477">
    <property type="entry name" value="Peptidoglycan-bd-like"/>
</dbReference>
<dbReference type="SMART" id="SM00382">
    <property type="entry name" value="AAA"/>
    <property type="match status" value="1"/>
</dbReference>
<proteinExistence type="predicted"/>
<evidence type="ECO:0000259" key="2">
    <source>
        <dbReference type="SMART" id="SM00382"/>
    </source>
</evidence>
<evidence type="ECO:0000313" key="4">
    <source>
        <dbReference type="Proteomes" id="UP001589896"/>
    </source>
</evidence>
<dbReference type="InterPro" id="IPR027417">
    <property type="entry name" value="P-loop_NTPase"/>
</dbReference>
<dbReference type="PANTHER" id="PTHR35894">
    <property type="entry name" value="GENERAL SECRETION PATHWAY PROTEIN A-RELATED"/>
    <property type="match status" value="1"/>
</dbReference>
<protein>
    <submittedName>
        <fullName evidence="3">AAA family ATPase</fullName>
    </submittedName>
</protein>
<dbReference type="InterPro" id="IPR036365">
    <property type="entry name" value="PGBD-like_sf"/>
</dbReference>
<dbReference type="InterPro" id="IPR003593">
    <property type="entry name" value="AAA+_ATPase"/>
</dbReference>
<gene>
    <name evidence="3" type="ORF">ACFFGH_05755</name>
</gene>
<dbReference type="SUPFAM" id="SSF47090">
    <property type="entry name" value="PGBD-like"/>
    <property type="match status" value="1"/>
</dbReference>
<dbReference type="Gene3D" id="1.10.101.10">
    <property type="entry name" value="PGBD-like superfamily/PGBD"/>
    <property type="match status" value="1"/>
</dbReference>
<evidence type="ECO:0000256" key="1">
    <source>
        <dbReference type="SAM" id="MobiDB-lite"/>
    </source>
</evidence>
<dbReference type="Pfam" id="PF01471">
    <property type="entry name" value="PG_binding_1"/>
    <property type="match status" value="1"/>
</dbReference>
<dbReference type="PANTHER" id="PTHR35894:SF1">
    <property type="entry name" value="PHOSPHORIBULOKINASE _ URIDINE KINASE FAMILY"/>
    <property type="match status" value="1"/>
</dbReference>
<feature type="domain" description="AAA+ ATPase" evidence="2">
    <location>
        <begin position="44"/>
        <end position="189"/>
    </location>
</feature>
<dbReference type="Pfam" id="PF13401">
    <property type="entry name" value="AAA_22"/>
    <property type="match status" value="1"/>
</dbReference>
<dbReference type="EMBL" id="JBHLTG010000001">
    <property type="protein sequence ID" value="MFC0677357.1"/>
    <property type="molecule type" value="Genomic_DNA"/>
</dbReference>
<dbReference type="SUPFAM" id="SSF52540">
    <property type="entry name" value="P-loop containing nucleoside triphosphate hydrolases"/>
    <property type="match status" value="1"/>
</dbReference>
<sequence length="547" mass="58259">MYLQHFGLTEPPFAITPDPRFVFLSERHRDALAHLSYGISQGGGGGFVQLTGEVGTGKTTLCRLLLEQLPENTRVALVLNPRVSPEELLETVCEELGIDTTGRRGRIKPLVDALNTYLLDAYAQGLRIVLIIDEAQNLSFEALEQVRLLTNLETSTQKLLQIILIGQPELRGMLARENLRQLAQRITARFHLTPLSAPETGAYLRHRFAIAGGTHMPFSPDAVQRIHARTGGIPRLINVVAERALLAGYVHERTTIDAPLVERAADEALDTTRRASSSASRRWFSPPRLAAVAAVAVVATGVGVWIGSAVEGSAPTAQARTTEVQPAGQPVAPGPISAAAAPPTSPTPPAAGTLAAALARTNGDESAAWAELVRLWQLPGGEVAQARVRACDPVPVPGLHCARGVTTLEAIAAIDRPAVLRLQAPRGPASVLLLGLDGDRVRLWLDGGPVAVPRGELAPVWSGNYTMLWSAPQLASLPLPAQGDGPAVDWLRARLGHAGPPVFDTAMRSALKDYQRRHGLVPDGVPGPATRSMLATADAGPQLQRTE</sequence>